<dbReference type="Proteomes" id="UP001044222">
    <property type="component" value="Chromosome 13"/>
</dbReference>
<gene>
    <name evidence="1" type="ORF">ANANG_G00236930</name>
</gene>
<proteinExistence type="predicted"/>
<dbReference type="InterPro" id="IPR016187">
    <property type="entry name" value="CTDL_fold"/>
</dbReference>
<protein>
    <recommendedName>
        <fullName evidence="3">C-type lectin domain-containing protein</fullName>
    </recommendedName>
</protein>
<organism evidence="1 2">
    <name type="scientific">Anguilla anguilla</name>
    <name type="common">European freshwater eel</name>
    <name type="synonym">Muraena anguilla</name>
    <dbReference type="NCBI Taxonomy" id="7936"/>
    <lineage>
        <taxon>Eukaryota</taxon>
        <taxon>Metazoa</taxon>
        <taxon>Chordata</taxon>
        <taxon>Craniata</taxon>
        <taxon>Vertebrata</taxon>
        <taxon>Euteleostomi</taxon>
        <taxon>Actinopterygii</taxon>
        <taxon>Neopterygii</taxon>
        <taxon>Teleostei</taxon>
        <taxon>Anguilliformes</taxon>
        <taxon>Anguillidae</taxon>
        <taxon>Anguilla</taxon>
    </lineage>
</organism>
<dbReference type="InterPro" id="IPR050828">
    <property type="entry name" value="C-type_lectin/matrix_domain"/>
</dbReference>
<dbReference type="Gene3D" id="3.10.100.10">
    <property type="entry name" value="Mannose-Binding Protein A, subunit A"/>
    <property type="match status" value="1"/>
</dbReference>
<reference evidence="1" key="1">
    <citation type="submission" date="2021-01" db="EMBL/GenBank/DDBJ databases">
        <title>A chromosome-scale assembly of European eel, Anguilla anguilla.</title>
        <authorList>
            <person name="Henkel C."/>
            <person name="Jong-Raadsen S.A."/>
            <person name="Dufour S."/>
            <person name="Weltzien F.-A."/>
            <person name="Palstra A.P."/>
            <person name="Pelster B."/>
            <person name="Spaink H.P."/>
            <person name="Van Den Thillart G.E."/>
            <person name="Jansen H."/>
            <person name="Zahm M."/>
            <person name="Klopp C."/>
            <person name="Cedric C."/>
            <person name="Louis A."/>
            <person name="Berthelot C."/>
            <person name="Parey E."/>
            <person name="Roest Crollius H."/>
            <person name="Montfort J."/>
            <person name="Robinson-Rechavi M."/>
            <person name="Bucao C."/>
            <person name="Bouchez O."/>
            <person name="Gislard M."/>
            <person name="Lluch J."/>
            <person name="Milhes M."/>
            <person name="Lampietro C."/>
            <person name="Lopez Roques C."/>
            <person name="Donnadieu C."/>
            <person name="Braasch I."/>
            <person name="Desvignes T."/>
            <person name="Postlethwait J."/>
            <person name="Bobe J."/>
            <person name="Guiguen Y."/>
            <person name="Dirks R."/>
        </authorList>
    </citation>
    <scope>NUCLEOTIDE SEQUENCE</scope>
    <source>
        <strain evidence="1">Tag_6206</strain>
        <tissue evidence="1">Liver</tissue>
    </source>
</reference>
<sequence length="86" mass="10444">MNEEKVQQQRKYNEVFKKLSFLEQYCASMCEPCPQGWEQFSSKCYYFSNEKKNWMDSRSDCIKRGADLVIIESEEEQVRLRERINE</sequence>
<comment type="caution">
    <text evidence="1">The sequence shown here is derived from an EMBL/GenBank/DDBJ whole genome shotgun (WGS) entry which is preliminary data.</text>
</comment>
<dbReference type="AlphaFoldDB" id="A0A9D3LYG6"/>
<evidence type="ECO:0000313" key="1">
    <source>
        <dbReference type="EMBL" id="KAG5837213.1"/>
    </source>
</evidence>
<evidence type="ECO:0008006" key="3">
    <source>
        <dbReference type="Google" id="ProtNLM"/>
    </source>
</evidence>
<dbReference type="SUPFAM" id="SSF56436">
    <property type="entry name" value="C-type lectin-like"/>
    <property type="match status" value="1"/>
</dbReference>
<name>A0A9D3LYG6_ANGAN</name>
<dbReference type="PANTHER" id="PTHR45710:SF26">
    <property type="entry name" value="RH26557P"/>
    <property type="match status" value="1"/>
</dbReference>
<dbReference type="EMBL" id="JAFIRN010000013">
    <property type="protein sequence ID" value="KAG5837213.1"/>
    <property type="molecule type" value="Genomic_DNA"/>
</dbReference>
<dbReference type="PANTHER" id="PTHR45710">
    <property type="entry name" value="C-TYPE LECTIN DOMAIN-CONTAINING PROTEIN 180"/>
    <property type="match status" value="1"/>
</dbReference>
<keyword evidence="2" id="KW-1185">Reference proteome</keyword>
<dbReference type="InterPro" id="IPR016186">
    <property type="entry name" value="C-type_lectin-like/link_sf"/>
</dbReference>
<evidence type="ECO:0000313" key="2">
    <source>
        <dbReference type="Proteomes" id="UP001044222"/>
    </source>
</evidence>
<accession>A0A9D3LYG6</accession>